<dbReference type="SUPFAM" id="SSF55785">
    <property type="entry name" value="PYP-like sensor domain (PAS domain)"/>
    <property type="match status" value="1"/>
</dbReference>
<dbReference type="GO" id="GO:0016301">
    <property type="term" value="F:kinase activity"/>
    <property type="evidence" value="ECO:0007669"/>
    <property type="project" value="UniProtKB-KW"/>
</dbReference>
<evidence type="ECO:0000259" key="8">
    <source>
        <dbReference type="PROSITE" id="PS50110"/>
    </source>
</evidence>
<proteinExistence type="predicted"/>
<evidence type="ECO:0000256" key="5">
    <source>
        <dbReference type="ARBA" id="ARBA00022777"/>
    </source>
</evidence>
<dbReference type="Pfam" id="PF02518">
    <property type="entry name" value="HATPase_c"/>
    <property type="match status" value="1"/>
</dbReference>
<evidence type="ECO:0000256" key="1">
    <source>
        <dbReference type="ARBA" id="ARBA00000085"/>
    </source>
</evidence>
<dbReference type="InterPro" id="IPR035965">
    <property type="entry name" value="PAS-like_dom_sf"/>
</dbReference>
<feature type="domain" description="Histidine kinase" evidence="7">
    <location>
        <begin position="377"/>
        <end position="596"/>
    </location>
</feature>
<dbReference type="InterPro" id="IPR011006">
    <property type="entry name" value="CheY-like_superfamily"/>
</dbReference>
<dbReference type="Gene3D" id="3.30.450.20">
    <property type="entry name" value="PAS domain"/>
    <property type="match status" value="1"/>
</dbReference>
<dbReference type="CDD" id="cd00082">
    <property type="entry name" value="HisKA"/>
    <property type="match status" value="1"/>
</dbReference>
<keyword evidence="3 6" id="KW-0597">Phosphoprotein</keyword>
<keyword evidence="4" id="KW-0808">Transferase</keyword>
<dbReference type="SUPFAM" id="SSF47384">
    <property type="entry name" value="Homodimeric domain of signal transducing histidine kinase"/>
    <property type="match status" value="1"/>
</dbReference>
<evidence type="ECO:0000313" key="11">
    <source>
        <dbReference type="Proteomes" id="UP001228905"/>
    </source>
</evidence>
<dbReference type="Proteomes" id="UP001228905">
    <property type="component" value="Unassembled WGS sequence"/>
</dbReference>
<comment type="catalytic activity">
    <reaction evidence="1">
        <text>ATP + protein L-histidine = ADP + protein N-phospho-L-histidine.</text>
        <dbReference type="EC" id="2.7.13.3"/>
    </reaction>
</comment>
<dbReference type="PRINTS" id="PR00344">
    <property type="entry name" value="BCTRLSENSOR"/>
</dbReference>
<dbReference type="InterPro" id="IPR036097">
    <property type="entry name" value="HisK_dim/P_sf"/>
</dbReference>
<accession>A0ABU0IW62</accession>
<evidence type="ECO:0000256" key="2">
    <source>
        <dbReference type="ARBA" id="ARBA00012438"/>
    </source>
</evidence>
<dbReference type="InterPro" id="IPR001789">
    <property type="entry name" value="Sig_transdc_resp-reg_receiver"/>
</dbReference>
<dbReference type="Gene3D" id="3.30.565.10">
    <property type="entry name" value="Histidine kinase-like ATPase, C-terminal domain"/>
    <property type="match status" value="1"/>
</dbReference>
<evidence type="ECO:0000256" key="3">
    <source>
        <dbReference type="ARBA" id="ARBA00022553"/>
    </source>
</evidence>
<evidence type="ECO:0000259" key="9">
    <source>
        <dbReference type="PROSITE" id="PS50113"/>
    </source>
</evidence>
<dbReference type="SUPFAM" id="SSF55874">
    <property type="entry name" value="ATPase domain of HSP90 chaperone/DNA topoisomerase II/histidine kinase"/>
    <property type="match status" value="1"/>
</dbReference>
<dbReference type="PROSITE" id="PS50113">
    <property type="entry name" value="PAC"/>
    <property type="match status" value="1"/>
</dbReference>
<dbReference type="PANTHER" id="PTHR43047">
    <property type="entry name" value="TWO-COMPONENT HISTIDINE PROTEIN KINASE"/>
    <property type="match status" value="1"/>
</dbReference>
<comment type="caution">
    <text evidence="10">The sequence shown here is derived from an EMBL/GenBank/DDBJ whole genome shotgun (WGS) entry which is preliminary data.</text>
</comment>
<feature type="domain" description="PAC" evidence="9">
    <location>
        <begin position="307"/>
        <end position="359"/>
    </location>
</feature>
<dbReference type="Gene3D" id="1.10.287.130">
    <property type="match status" value="1"/>
</dbReference>
<reference evidence="10 11" key="1">
    <citation type="submission" date="2023-07" db="EMBL/GenBank/DDBJ databases">
        <title>Genomic Encyclopedia of Type Strains, Phase IV (KMG-IV): sequencing the most valuable type-strain genomes for metagenomic binning, comparative biology and taxonomic classification.</title>
        <authorList>
            <person name="Goeker M."/>
        </authorList>
    </citation>
    <scope>NUCLEOTIDE SEQUENCE [LARGE SCALE GENOMIC DNA]</scope>
    <source>
        <strain evidence="10 11">DSM 18695</strain>
    </source>
</reference>
<dbReference type="PROSITE" id="PS50109">
    <property type="entry name" value="HIS_KIN"/>
    <property type="match status" value="1"/>
</dbReference>
<dbReference type="Pfam" id="PF13188">
    <property type="entry name" value="PAS_8"/>
    <property type="match status" value="1"/>
</dbReference>
<feature type="domain" description="Response regulatory" evidence="8">
    <location>
        <begin position="617"/>
        <end position="734"/>
    </location>
</feature>
<dbReference type="RefSeq" id="WP_307352217.1">
    <property type="nucleotide sequence ID" value="NZ_JAUSVS010000010.1"/>
</dbReference>
<dbReference type="Gene3D" id="3.40.50.2300">
    <property type="match status" value="1"/>
</dbReference>
<dbReference type="InterPro" id="IPR005467">
    <property type="entry name" value="His_kinase_dom"/>
</dbReference>
<name>A0ABU0IW62_9CAUL</name>
<dbReference type="InterPro" id="IPR004358">
    <property type="entry name" value="Sig_transdc_His_kin-like_C"/>
</dbReference>
<dbReference type="SMART" id="SM00448">
    <property type="entry name" value="REC"/>
    <property type="match status" value="1"/>
</dbReference>
<dbReference type="Pfam" id="PF00512">
    <property type="entry name" value="HisKA"/>
    <property type="match status" value="1"/>
</dbReference>
<dbReference type="EMBL" id="JAUSVS010000010">
    <property type="protein sequence ID" value="MDQ0466255.1"/>
    <property type="molecule type" value="Genomic_DNA"/>
</dbReference>
<evidence type="ECO:0000256" key="6">
    <source>
        <dbReference type="PROSITE-ProRule" id="PRU00169"/>
    </source>
</evidence>
<protein>
    <recommendedName>
        <fullName evidence="2">histidine kinase</fullName>
        <ecNumber evidence="2">2.7.13.3</ecNumber>
    </recommendedName>
</protein>
<organism evidence="10 11">
    <name type="scientific">Caulobacter ginsengisoli</name>
    <dbReference type="NCBI Taxonomy" id="400775"/>
    <lineage>
        <taxon>Bacteria</taxon>
        <taxon>Pseudomonadati</taxon>
        <taxon>Pseudomonadota</taxon>
        <taxon>Alphaproteobacteria</taxon>
        <taxon>Caulobacterales</taxon>
        <taxon>Caulobacteraceae</taxon>
        <taxon>Caulobacter</taxon>
    </lineage>
</organism>
<dbReference type="CDD" id="cd16922">
    <property type="entry name" value="HATPase_EvgS-ArcB-TorS-like"/>
    <property type="match status" value="1"/>
</dbReference>
<dbReference type="CDD" id="cd00130">
    <property type="entry name" value="PAS"/>
    <property type="match status" value="1"/>
</dbReference>
<gene>
    <name evidence="10" type="ORF">QO010_004048</name>
</gene>
<dbReference type="SMART" id="SM00388">
    <property type="entry name" value="HisKA"/>
    <property type="match status" value="1"/>
</dbReference>
<dbReference type="InterPro" id="IPR003661">
    <property type="entry name" value="HisK_dim/P_dom"/>
</dbReference>
<dbReference type="InterPro" id="IPR036890">
    <property type="entry name" value="HATPase_C_sf"/>
</dbReference>
<feature type="modified residue" description="4-aspartylphosphate" evidence="6">
    <location>
        <position position="666"/>
    </location>
</feature>
<dbReference type="SUPFAM" id="SSF52172">
    <property type="entry name" value="CheY-like"/>
    <property type="match status" value="1"/>
</dbReference>
<dbReference type="InterPro" id="IPR003594">
    <property type="entry name" value="HATPase_dom"/>
</dbReference>
<dbReference type="Pfam" id="PF00072">
    <property type="entry name" value="Response_reg"/>
    <property type="match status" value="1"/>
</dbReference>
<dbReference type="CDD" id="cd17546">
    <property type="entry name" value="REC_hyHK_CKI1_RcsC-like"/>
    <property type="match status" value="1"/>
</dbReference>
<evidence type="ECO:0000313" key="10">
    <source>
        <dbReference type="EMBL" id="MDQ0466255.1"/>
    </source>
</evidence>
<dbReference type="InterPro" id="IPR000014">
    <property type="entry name" value="PAS"/>
</dbReference>
<dbReference type="SMART" id="SM00387">
    <property type="entry name" value="HATPase_c"/>
    <property type="match status" value="1"/>
</dbReference>
<keyword evidence="5 10" id="KW-0418">Kinase</keyword>
<dbReference type="EC" id="2.7.13.3" evidence="2"/>
<dbReference type="InterPro" id="IPR000700">
    <property type="entry name" value="PAS-assoc_C"/>
</dbReference>
<evidence type="ECO:0000259" key="7">
    <source>
        <dbReference type="PROSITE" id="PS50109"/>
    </source>
</evidence>
<sequence>MPKTSTSLTLDDLPIAMAMLDARHVVLEANPAFRALLGEACLGERLRQALDRVGAAIEDGEFGKVFCLESEGLRRAFRLSLHGRESGALAILSDVTAAREAAERSRVAEDVRVRLMHDAEIGVWRYDPDLETYYFSTELSLGHGDIGRPVPLAALQLLQHRDDRAIDQAIRERITREGGTAEAEMRYLSADGGWTHLRVLYRSGAQLASGRYEMHGVSQSITSLAKARDLANANAQRLDLALKASRAGVFEYDFKSQRFWLSPECIALVGEAAAAMVDTDTLALFHPDDRAAVLTLTVRPADGATADPVDARLVDADGGGRWVRLCLEVEWRPDGTPRRGVGLIVDIDEAKRQEIAVAEARRAAEEATAAKSDFLASVSHEIRTPMNGIVGVLNLLKRDPGATDAGQLLDEALGCTQMLSQLINDVLDFSKIEAGKLTLHPAPVDAAAEVESVIRLLGPQAESKGLTLRAEIAEALGWAQIDPVRLKQCLFNIVGNAVKFTETGGVVVRVSVPAGEGPRRLRFEVEDSGVGVPEAARARLFGRFEQAETGSARRFGGTGLGLAISRQLARIMGGDLDYASREGHGSTFWFEVAAPSATAPAQATADEAGSTPLAGLKVLVVDDNRVNRLVGVRTIEALGGQADAVDSGPAAIEAVRTGGFDLVLMDINMPGMDGLEATRRIRGLGGPAAATPILALTADVMRHQQQAYLAAGMNGMAPKPFSPAQLLAEIARLTEQAAESLSA</sequence>
<dbReference type="PROSITE" id="PS50110">
    <property type="entry name" value="RESPONSE_REGULATORY"/>
    <property type="match status" value="1"/>
</dbReference>
<evidence type="ECO:0000256" key="4">
    <source>
        <dbReference type="ARBA" id="ARBA00022679"/>
    </source>
</evidence>
<keyword evidence="11" id="KW-1185">Reference proteome</keyword>